<evidence type="ECO:0000256" key="1">
    <source>
        <dbReference type="ARBA" id="ARBA00038414"/>
    </source>
</evidence>
<organism evidence="2 3">
    <name type="scientific">Jannaschia pohangensis</name>
    <dbReference type="NCBI Taxonomy" id="390807"/>
    <lineage>
        <taxon>Bacteria</taxon>
        <taxon>Pseudomonadati</taxon>
        <taxon>Pseudomonadota</taxon>
        <taxon>Alphaproteobacteria</taxon>
        <taxon>Rhodobacterales</taxon>
        <taxon>Roseobacteraceae</taxon>
        <taxon>Jannaschia</taxon>
    </lineage>
</organism>
<name>A0A1I3HCG6_9RHOB</name>
<dbReference type="Proteomes" id="UP000199110">
    <property type="component" value="Unassembled WGS sequence"/>
</dbReference>
<evidence type="ECO:0000313" key="3">
    <source>
        <dbReference type="Proteomes" id="UP000199110"/>
    </source>
</evidence>
<keyword evidence="3" id="KW-1185">Reference proteome</keyword>
<dbReference type="OrthoDB" id="9791723at2"/>
<proteinExistence type="inferred from homology"/>
<reference evidence="2 3" key="1">
    <citation type="submission" date="2016-10" db="EMBL/GenBank/DDBJ databases">
        <authorList>
            <person name="de Groot N.N."/>
        </authorList>
    </citation>
    <scope>NUCLEOTIDE SEQUENCE [LARGE SCALE GENOMIC DNA]</scope>
    <source>
        <strain evidence="2 3">DSM 19073</strain>
    </source>
</reference>
<sequence>MIVLINPNSTVSMTEAMLRTARETVPTAAFEGWTSHDGPPAIQGREDGEVATPPLLDLVARASDAGACAIIIACFDDTALAQARKLAACPVIGIGQAAYHMAAMAAERFSVVTTLPVSVPILEENIFAYGLGGQLGRVRASNVPVLHLEAAADATERVLAEIIAADREDGVRAVVLGCGGMVDIARHAKGRTRARLIDGVRAAALIASGL</sequence>
<dbReference type="InterPro" id="IPR053714">
    <property type="entry name" value="Iso_Racemase_Enz_sf"/>
</dbReference>
<gene>
    <name evidence="2" type="ORF">SAMN04488095_0537</name>
</gene>
<dbReference type="RefSeq" id="WP_092778661.1">
    <property type="nucleotide sequence ID" value="NZ_FORA01000001.1"/>
</dbReference>
<dbReference type="PANTHER" id="PTHR28047">
    <property type="entry name" value="PROTEIN DCG1"/>
    <property type="match status" value="1"/>
</dbReference>
<dbReference type="EMBL" id="FORA01000001">
    <property type="protein sequence ID" value="SFI33342.1"/>
    <property type="molecule type" value="Genomic_DNA"/>
</dbReference>
<dbReference type="STRING" id="390807.SAMN04488095_0537"/>
<evidence type="ECO:0000313" key="2">
    <source>
        <dbReference type="EMBL" id="SFI33342.1"/>
    </source>
</evidence>
<protein>
    <submittedName>
        <fullName evidence="2">Allantoin racemase</fullName>
    </submittedName>
</protein>
<dbReference type="Pfam" id="PF01177">
    <property type="entry name" value="Asp_Glu_race"/>
    <property type="match status" value="1"/>
</dbReference>
<dbReference type="InterPro" id="IPR015942">
    <property type="entry name" value="Asp/Glu/hydantoin_racemase"/>
</dbReference>
<comment type="similarity">
    <text evidence="1">Belongs to the HyuE racemase family.</text>
</comment>
<dbReference type="Gene3D" id="3.40.50.12500">
    <property type="match status" value="1"/>
</dbReference>
<dbReference type="PANTHER" id="PTHR28047:SF5">
    <property type="entry name" value="PROTEIN DCG1"/>
    <property type="match status" value="1"/>
</dbReference>
<dbReference type="InterPro" id="IPR052186">
    <property type="entry name" value="Hydantoin_racemase-like"/>
</dbReference>
<dbReference type="AlphaFoldDB" id="A0A1I3HCG6"/>
<dbReference type="GO" id="GO:0047661">
    <property type="term" value="F:amino-acid racemase activity"/>
    <property type="evidence" value="ECO:0007669"/>
    <property type="project" value="InterPro"/>
</dbReference>
<accession>A0A1I3HCG6</accession>